<reference evidence="1" key="2">
    <citation type="submission" date="2023-01" db="EMBL/GenBank/DDBJ databases">
        <title>Draft genome sequence of Devosia yakushimensis strain NBRC 103855.</title>
        <authorList>
            <person name="Sun Q."/>
            <person name="Mori K."/>
        </authorList>
    </citation>
    <scope>NUCLEOTIDE SEQUENCE</scope>
    <source>
        <strain evidence="1">NBRC 103855</strain>
    </source>
</reference>
<dbReference type="EMBL" id="BSNG01000001">
    <property type="protein sequence ID" value="GLQ09281.1"/>
    <property type="molecule type" value="Genomic_DNA"/>
</dbReference>
<sequence>MSLAHPLPLKAYAVTENDENTGAVYFARHNIVARKAGANEFADGDITYVTCRRAAWADAYAETGRLPARVSIEHGWHFECCGCGMRIDEDSLAEHHLPLNGVIGGQWDPVFCGSRCARKYWSLRRRTKAQEAAAIADFKAIVCTRFPDVEFADDESRYRTHHAHVVPGRGGWHRQQVIVAFNFPGMKIGPAHYRTVDHHQKVGPADAGYTCCNGDREAFEAYAAATKRASQ</sequence>
<comment type="caution">
    <text evidence="1">The sequence shown here is derived from an EMBL/GenBank/DDBJ whole genome shotgun (WGS) entry which is preliminary data.</text>
</comment>
<proteinExistence type="predicted"/>
<dbReference type="RefSeq" id="WP_284388901.1">
    <property type="nucleotide sequence ID" value="NZ_BSNG01000001.1"/>
</dbReference>
<organism evidence="1 2">
    <name type="scientific">Devosia yakushimensis</name>
    <dbReference type="NCBI Taxonomy" id="470028"/>
    <lineage>
        <taxon>Bacteria</taxon>
        <taxon>Pseudomonadati</taxon>
        <taxon>Pseudomonadota</taxon>
        <taxon>Alphaproteobacteria</taxon>
        <taxon>Hyphomicrobiales</taxon>
        <taxon>Devosiaceae</taxon>
        <taxon>Devosia</taxon>
    </lineage>
</organism>
<evidence type="ECO:0000313" key="2">
    <source>
        <dbReference type="Proteomes" id="UP001161406"/>
    </source>
</evidence>
<gene>
    <name evidence="1" type="ORF">GCM10007913_12130</name>
</gene>
<protein>
    <recommendedName>
        <fullName evidence="3">HNH endonuclease</fullName>
    </recommendedName>
</protein>
<accession>A0ABQ5UFD7</accession>
<reference evidence="1" key="1">
    <citation type="journal article" date="2014" name="Int. J. Syst. Evol. Microbiol.">
        <title>Complete genome of a new Firmicutes species belonging to the dominant human colonic microbiota ('Ruminococcus bicirculans') reveals two chromosomes and a selective capacity to utilize plant glucans.</title>
        <authorList>
            <consortium name="NISC Comparative Sequencing Program"/>
            <person name="Wegmann U."/>
            <person name="Louis P."/>
            <person name="Goesmann A."/>
            <person name="Henrissat B."/>
            <person name="Duncan S.H."/>
            <person name="Flint H.J."/>
        </authorList>
    </citation>
    <scope>NUCLEOTIDE SEQUENCE</scope>
    <source>
        <strain evidence="1">NBRC 103855</strain>
    </source>
</reference>
<dbReference type="Proteomes" id="UP001161406">
    <property type="component" value="Unassembled WGS sequence"/>
</dbReference>
<keyword evidence="2" id="KW-1185">Reference proteome</keyword>
<evidence type="ECO:0008006" key="3">
    <source>
        <dbReference type="Google" id="ProtNLM"/>
    </source>
</evidence>
<evidence type="ECO:0000313" key="1">
    <source>
        <dbReference type="EMBL" id="GLQ09281.1"/>
    </source>
</evidence>
<name>A0ABQ5UFD7_9HYPH</name>